<evidence type="ECO:0000259" key="1">
    <source>
        <dbReference type="Pfam" id="PF25967"/>
    </source>
</evidence>
<dbReference type="eggNOG" id="COG0845">
    <property type="taxonomic scope" value="Bacteria"/>
</dbReference>
<dbReference type="AlphaFoldDB" id="A0A094JH18"/>
<dbReference type="GO" id="GO:0015562">
    <property type="term" value="F:efflux transmembrane transporter activity"/>
    <property type="evidence" value="ECO:0007669"/>
    <property type="project" value="TreeGrafter"/>
</dbReference>
<protein>
    <recommendedName>
        <fullName evidence="1">Multidrug resistance protein MdtA-like C-terminal permuted SH3 domain-containing protein</fullName>
    </recommendedName>
</protein>
<sequence>MSVELHIAGSDQSFSGKLTEIVRVADIPSRTFLVRVQPEQALVEQAIIGAPLTGLFRIELAEQGLVVPRDALLRYPDGRIAIWVINRDQENSPYAEQHIVEIGRSFDGLIEIVSGLKEGDIVVVKGNEALQPEQPVEIIDADEASAEASN</sequence>
<proteinExistence type="predicted"/>
<comment type="caution">
    <text evidence="2">The sequence shown here is derived from an EMBL/GenBank/DDBJ whole genome shotgun (WGS) entry which is preliminary data.</text>
</comment>
<gene>
    <name evidence="2" type="ORF">IDSA_03845</name>
</gene>
<dbReference type="Proteomes" id="UP000054363">
    <property type="component" value="Unassembled WGS sequence"/>
</dbReference>
<reference evidence="2 3" key="1">
    <citation type="submission" date="2014-06" db="EMBL/GenBank/DDBJ databases">
        <title>The draft genome sequence of Idiomarina salinarum ISL-52.</title>
        <authorList>
            <person name="Du J."/>
            <person name="Shao Z."/>
        </authorList>
    </citation>
    <scope>NUCLEOTIDE SEQUENCE [LARGE SCALE GENOMIC DNA]</scope>
    <source>
        <strain evidence="2 3">ISL-52</strain>
    </source>
</reference>
<dbReference type="GO" id="GO:1990281">
    <property type="term" value="C:efflux pump complex"/>
    <property type="evidence" value="ECO:0007669"/>
    <property type="project" value="TreeGrafter"/>
</dbReference>
<name>A0A094JH18_9GAMM</name>
<dbReference type="EMBL" id="JPER01000001">
    <property type="protein sequence ID" value="KFZ31826.1"/>
    <property type="molecule type" value="Genomic_DNA"/>
</dbReference>
<dbReference type="Gene3D" id="2.40.420.20">
    <property type="match status" value="1"/>
</dbReference>
<dbReference type="Pfam" id="PF25967">
    <property type="entry name" value="RND-MFP_C"/>
    <property type="match status" value="1"/>
</dbReference>
<dbReference type="PANTHER" id="PTHR30469">
    <property type="entry name" value="MULTIDRUG RESISTANCE PROTEIN MDTA"/>
    <property type="match status" value="1"/>
</dbReference>
<organism evidence="2 3">
    <name type="scientific">Pseudidiomarina salinarum</name>
    <dbReference type="NCBI Taxonomy" id="435908"/>
    <lineage>
        <taxon>Bacteria</taxon>
        <taxon>Pseudomonadati</taxon>
        <taxon>Pseudomonadota</taxon>
        <taxon>Gammaproteobacteria</taxon>
        <taxon>Alteromonadales</taxon>
        <taxon>Idiomarinaceae</taxon>
        <taxon>Pseudidiomarina</taxon>
    </lineage>
</organism>
<dbReference type="InterPro" id="IPR058627">
    <property type="entry name" value="MdtA-like_C"/>
</dbReference>
<feature type="domain" description="Multidrug resistance protein MdtA-like C-terminal permuted SH3" evidence="1">
    <location>
        <begin position="65"/>
        <end position="126"/>
    </location>
</feature>
<keyword evidence="3" id="KW-1185">Reference proteome</keyword>
<accession>A0A094JH18</accession>
<dbReference type="STRING" id="435908.IDSA_03845"/>
<evidence type="ECO:0000313" key="3">
    <source>
        <dbReference type="Proteomes" id="UP000054363"/>
    </source>
</evidence>
<evidence type="ECO:0000313" key="2">
    <source>
        <dbReference type="EMBL" id="KFZ31826.1"/>
    </source>
</evidence>